<dbReference type="AlphaFoldDB" id="A0A1H6T8I2"/>
<feature type="region of interest" description="Disordered" evidence="1">
    <location>
        <begin position="247"/>
        <end position="275"/>
    </location>
</feature>
<keyword evidence="2" id="KW-0812">Transmembrane</keyword>
<feature type="transmembrane region" description="Helical" evidence="2">
    <location>
        <begin position="6"/>
        <end position="29"/>
    </location>
</feature>
<evidence type="ECO:0000313" key="4">
    <source>
        <dbReference type="Proteomes" id="UP000242999"/>
    </source>
</evidence>
<keyword evidence="4" id="KW-1185">Reference proteome</keyword>
<protein>
    <submittedName>
        <fullName evidence="3">Uncharacterized protein</fullName>
    </submittedName>
</protein>
<reference evidence="4" key="1">
    <citation type="submission" date="2016-10" db="EMBL/GenBank/DDBJ databases">
        <authorList>
            <person name="Varghese N."/>
            <person name="Submissions S."/>
        </authorList>
    </citation>
    <scope>NUCLEOTIDE SEQUENCE [LARGE SCALE GENOMIC DNA]</scope>
    <source>
        <strain evidence="4">DSM 7165</strain>
    </source>
</reference>
<sequence length="321" mass="35670">MQLSTFALLGIVELIVLLLGTLVFLVIHIRTLKKRLQKLKNAVARKVSIEPQQDEEAQLLLIRLGQLIDHLPVKHPETQELHVAQRDLAERLARRLGCELAAPSELKSSTSAKVAGAAALGVAGAAVADAALLEDFDLDVDPDAELETLPEAPDLQEDFPVEEDNTQALTEELGVHFDISMDDLPTDALFDEDEDILSSSSPSLSSHEFEQLDPDMGAPLHASRTELDPQIQEEDLDHEIHALLKDDAPDTDDFDMPEFTDESTQATSEEEDEIPYEESMFDHTDEMQDMDLLDSSLDELDDFNFGEHLLNDGEEDPQKKI</sequence>
<keyword evidence="2" id="KW-0472">Membrane</keyword>
<dbReference type="EMBL" id="FNYH01000008">
    <property type="protein sequence ID" value="SEI72122.1"/>
    <property type="molecule type" value="Genomic_DNA"/>
</dbReference>
<feature type="compositionally biased region" description="Acidic residues" evidence="1">
    <location>
        <begin position="249"/>
        <end position="261"/>
    </location>
</feature>
<dbReference type="STRING" id="64971.SAMN05421831_108102"/>
<evidence type="ECO:0000256" key="2">
    <source>
        <dbReference type="SAM" id="Phobius"/>
    </source>
</evidence>
<accession>A0A1H6T8I2</accession>
<evidence type="ECO:0000313" key="3">
    <source>
        <dbReference type="EMBL" id="SEI72122.1"/>
    </source>
</evidence>
<organism evidence="3 4">
    <name type="scientific">Allopseudospirillum japonicum</name>
    <dbReference type="NCBI Taxonomy" id="64971"/>
    <lineage>
        <taxon>Bacteria</taxon>
        <taxon>Pseudomonadati</taxon>
        <taxon>Pseudomonadota</taxon>
        <taxon>Gammaproteobacteria</taxon>
        <taxon>Oceanospirillales</taxon>
        <taxon>Oceanospirillaceae</taxon>
        <taxon>Allopseudospirillum</taxon>
    </lineage>
</organism>
<proteinExistence type="predicted"/>
<keyword evidence="2" id="KW-1133">Transmembrane helix</keyword>
<dbReference type="RefSeq" id="WP_093310281.1">
    <property type="nucleotide sequence ID" value="NZ_FNYH01000008.1"/>
</dbReference>
<gene>
    <name evidence="3" type="ORF">SAMN05421831_108102</name>
</gene>
<name>A0A1H6T8I2_9GAMM</name>
<evidence type="ECO:0000256" key="1">
    <source>
        <dbReference type="SAM" id="MobiDB-lite"/>
    </source>
</evidence>
<dbReference type="Proteomes" id="UP000242999">
    <property type="component" value="Unassembled WGS sequence"/>
</dbReference>